<feature type="signal peptide" evidence="1">
    <location>
        <begin position="1"/>
        <end position="21"/>
    </location>
</feature>
<sequence>MKLKWCLMVLITFIIHQPVFGYDTFPTLDTTDQYGKQLNMESLFHNNKKYLIAISMTRKGFERAKKVTTVIQGSYLHKKVSIVMIPNLSAVPKFMEGSAKRSLQWSNAPPIWLDWEHKSARWSVPPGTDYVWIYVVDKENNIIAKIDATSKFSLEDLLMVQ</sequence>
<evidence type="ECO:0000256" key="1">
    <source>
        <dbReference type="SAM" id="SignalP"/>
    </source>
</evidence>
<protein>
    <submittedName>
        <fullName evidence="2">Uncharacterized protein</fullName>
    </submittedName>
</protein>
<dbReference type="RefSeq" id="WP_214174454.1">
    <property type="nucleotide sequence ID" value="NZ_JAHCVK010000001.1"/>
</dbReference>
<evidence type="ECO:0000313" key="2">
    <source>
        <dbReference type="EMBL" id="MBT0652515.1"/>
    </source>
</evidence>
<comment type="caution">
    <text evidence="2">The sequence shown here is derived from an EMBL/GenBank/DDBJ whole genome shotgun (WGS) entry which is preliminary data.</text>
</comment>
<keyword evidence="1" id="KW-0732">Signal</keyword>
<gene>
    <name evidence="2" type="ORF">KI810_05570</name>
</gene>
<evidence type="ECO:0000313" key="3">
    <source>
        <dbReference type="Proteomes" id="UP000756860"/>
    </source>
</evidence>
<organism evidence="2 3">
    <name type="scientific">Geomobilimonas luticola</name>
    <dbReference type="NCBI Taxonomy" id="1114878"/>
    <lineage>
        <taxon>Bacteria</taxon>
        <taxon>Pseudomonadati</taxon>
        <taxon>Thermodesulfobacteriota</taxon>
        <taxon>Desulfuromonadia</taxon>
        <taxon>Geobacterales</taxon>
        <taxon>Geobacteraceae</taxon>
        <taxon>Geomobilimonas</taxon>
    </lineage>
</organism>
<proteinExistence type="predicted"/>
<feature type="chain" id="PRO_5046307738" evidence="1">
    <location>
        <begin position="22"/>
        <end position="161"/>
    </location>
</feature>
<dbReference type="EMBL" id="JAHCVK010000001">
    <property type="protein sequence ID" value="MBT0652515.1"/>
    <property type="molecule type" value="Genomic_DNA"/>
</dbReference>
<accession>A0ABS5SAY5</accession>
<name>A0ABS5SAY5_9BACT</name>
<keyword evidence="3" id="KW-1185">Reference proteome</keyword>
<dbReference type="Proteomes" id="UP000756860">
    <property type="component" value="Unassembled WGS sequence"/>
</dbReference>
<reference evidence="2 3" key="1">
    <citation type="submission" date="2021-05" db="EMBL/GenBank/DDBJ databases">
        <title>The draft genome of Geobacter luticola JCM 17780.</title>
        <authorList>
            <person name="Xu Z."/>
            <person name="Masuda Y."/>
            <person name="Itoh H."/>
            <person name="Senoo K."/>
        </authorList>
    </citation>
    <scope>NUCLEOTIDE SEQUENCE [LARGE SCALE GENOMIC DNA]</scope>
    <source>
        <strain evidence="2 3">JCM 17780</strain>
    </source>
</reference>